<dbReference type="Pfam" id="PF16148">
    <property type="entry name" value="DUF4856"/>
    <property type="match status" value="1"/>
</dbReference>
<keyword evidence="1" id="KW-0732">Signal</keyword>
<feature type="chain" id="PRO_5046639290" description="DUF4856 domain-containing protein" evidence="1">
    <location>
        <begin position="22"/>
        <end position="409"/>
    </location>
</feature>
<gene>
    <name evidence="2" type="ORF">GGR27_000520</name>
</gene>
<proteinExistence type="predicted"/>
<evidence type="ECO:0008006" key="4">
    <source>
        <dbReference type="Google" id="ProtNLM"/>
    </source>
</evidence>
<comment type="caution">
    <text evidence="2">The sequence shown here is derived from an EMBL/GenBank/DDBJ whole genome shotgun (WGS) entry which is preliminary data.</text>
</comment>
<reference evidence="2 3" key="1">
    <citation type="submission" date="2020-03" db="EMBL/GenBank/DDBJ databases">
        <title>Genomic Encyclopedia of Type Strains, Phase IV (KMG-IV): sequencing the most valuable type-strain genomes for metagenomic binning, comparative biology and taxonomic classification.</title>
        <authorList>
            <person name="Goeker M."/>
        </authorList>
    </citation>
    <scope>NUCLEOTIDE SEQUENCE [LARGE SCALE GENOMIC DNA]</scope>
    <source>
        <strain evidence="2 3">DSM 105096</strain>
    </source>
</reference>
<evidence type="ECO:0000313" key="2">
    <source>
        <dbReference type="EMBL" id="NJC25039.1"/>
    </source>
</evidence>
<protein>
    <recommendedName>
        <fullName evidence="4">DUF4856 domain-containing protein</fullName>
    </recommendedName>
</protein>
<organism evidence="2 3">
    <name type="scientific">Neolewinella antarctica</name>
    <dbReference type="NCBI Taxonomy" id="442734"/>
    <lineage>
        <taxon>Bacteria</taxon>
        <taxon>Pseudomonadati</taxon>
        <taxon>Bacteroidota</taxon>
        <taxon>Saprospiria</taxon>
        <taxon>Saprospirales</taxon>
        <taxon>Lewinellaceae</taxon>
        <taxon>Neolewinella</taxon>
    </lineage>
</organism>
<feature type="signal peptide" evidence="1">
    <location>
        <begin position="1"/>
        <end position="21"/>
    </location>
</feature>
<accession>A0ABX0X7S9</accession>
<dbReference type="EMBL" id="JAATJH010000001">
    <property type="protein sequence ID" value="NJC25039.1"/>
    <property type="molecule type" value="Genomic_DNA"/>
</dbReference>
<sequence>MKTVVHFLLALLLLIPFTSCEDDDDVMDQSIAVPETYSFSREGVSTVSFTGQSERIAMAGELLTAMSDPSKSLDDLNNMFRNPEGVDPFSSPALNASTKSLRSKVAASADLFATNSGAAAGIRTTFDDYLANQVNKVFPAWSQLAERGRPGQLADGSSTRYVSEDGYEYNQLFAKALIGALMYDQLVNNYLSPTVLDAGTNRADNTAGTPLEGKPYTDMEHKWDEAFGYLFGASASPEKPLTDLGEVDGFLNEYLERVDGDTDYTGTAEATEKAFRAGRAAIVAGDYEERDAQADVIKDNLTKVLAVRAIFYLMQGKAGLEATPVDHGAAFHDLSEGYGFIYSLRFTPSTVGYTEAARLSDSYLSSLTVLSELDNSTNRGFWDVAPAELETIATAIADQYGLVLAEAAN</sequence>
<name>A0ABX0X7S9_9BACT</name>
<keyword evidence="3" id="KW-1185">Reference proteome</keyword>
<dbReference type="InterPro" id="IPR032331">
    <property type="entry name" value="DUF4856"/>
</dbReference>
<dbReference type="Proteomes" id="UP000770785">
    <property type="component" value="Unassembled WGS sequence"/>
</dbReference>
<dbReference type="RefSeq" id="WP_168035815.1">
    <property type="nucleotide sequence ID" value="NZ_JAATJH010000001.1"/>
</dbReference>
<evidence type="ECO:0000313" key="3">
    <source>
        <dbReference type="Proteomes" id="UP000770785"/>
    </source>
</evidence>
<evidence type="ECO:0000256" key="1">
    <source>
        <dbReference type="SAM" id="SignalP"/>
    </source>
</evidence>